<protein>
    <submittedName>
        <fullName evidence="2">Uncharacterized protein</fullName>
    </submittedName>
</protein>
<sequence>MKKNCTPSSRAIAKWLIPMALSLCCFHNATHGWGVTEVLEGETDWVSADWSHGLPSSEDTVYIQNVAKVSMKEKAKREVHGVRLSRTPDGGGMPTLQIEQSYLNAKFIVVGDAANASGTFIQAGGMLKIDNTKELGFEIGNPANNPTGECYLLATFAAGQSAIGKLRFNLRNERKSRLTIFGTLPKVIADSITFEAGKADQWQPAEINYILTEAGVVPIYVRGEANLGDGDRVKIIIDGGRYEGEAKTFPLIIADKIVGKPAEIKIEGLGSRAEIKQDGKQLKLVIK</sequence>
<gene>
    <name evidence="2" type="ORF">G0Q06_10080</name>
</gene>
<evidence type="ECO:0000313" key="3">
    <source>
        <dbReference type="Proteomes" id="UP000478417"/>
    </source>
</evidence>
<organism evidence="2 3">
    <name type="scientific">Oceanipulchritudo coccoides</name>
    <dbReference type="NCBI Taxonomy" id="2706888"/>
    <lineage>
        <taxon>Bacteria</taxon>
        <taxon>Pseudomonadati</taxon>
        <taxon>Verrucomicrobiota</taxon>
        <taxon>Opitutia</taxon>
        <taxon>Puniceicoccales</taxon>
        <taxon>Oceanipulchritudinaceae</taxon>
        <taxon>Oceanipulchritudo</taxon>
    </lineage>
</organism>
<comment type="caution">
    <text evidence="2">The sequence shown here is derived from an EMBL/GenBank/DDBJ whole genome shotgun (WGS) entry which is preliminary data.</text>
</comment>
<proteinExistence type="predicted"/>
<name>A0A6B2M1J4_9BACT</name>
<evidence type="ECO:0000256" key="1">
    <source>
        <dbReference type="SAM" id="SignalP"/>
    </source>
</evidence>
<keyword evidence="3" id="KW-1185">Reference proteome</keyword>
<feature type="signal peptide" evidence="1">
    <location>
        <begin position="1"/>
        <end position="29"/>
    </location>
</feature>
<dbReference type="RefSeq" id="WP_163965312.1">
    <property type="nucleotide sequence ID" value="NZ_JAAGNX010000002.1"/>
</dbReference>
<dbReference type="EMBL" id="JAAGNX010000002">
    <property type="protein sequence ID" value="NDV62798.1"/>
    <property type="molecule type" value="Genomic_DNA"/>
</dbReference>
<evidence type="ECO:0000313" key="2">
    <source>
        <dbReference type="EMBL" id="NDV62798.1"/>
    </source>
</evidence>
<feature type="chain" id="PRO_5025405734" evidence="1">
    <location>
        <begin position="30"/>
        <end position="287"/>
    </location>
</feature>
<keyword evidence="1" id="KW-0732">Signal</keyword>
<accession>A0A6B2M1J4</accession>
<reference evidence="2 3" key="1">
    <citation type="submission" date="2020-02" db="EMBL/GenBank/DDBJ databases">
        <title>Albibacoteraceae fam. nov., the first described family within the subdivision 4 Verrucomicrobia.</title>
        <authorList>
            <person name="Xi F."/>
        </authorList>
    </citation>
    <scope>NUCLEOTIDE SEQUENCE [LARGE SCALE GENOMIC DNA]</scope>
    <source>
        <strain evidence="2 3">CK1056</strain>
    </source>
</reference>
<dbReference type="AlphaFoldDB" id="A0A6B2M1J4"/>
<dbReference type="Proteomes" id="UP000478417">
    <property type="component" value="Unassembled WGS sequence"/>
</dbReference>